<proteinExistence type="predicted"/>
<feature type="non-terminal residue" evidence="1">
    <location>
        <position position="1"/>
    </location>
</feature>
<evidence type="ECO:0000313" key="1">
    <source>
        <dbReference type="EMBL" id="RDX62011.1"/>
    </source>
</evidence>
<feature type="non-terminal residue" evidence="1">
    <location>
        <position position="106"/>
    </location>
</feature>
<dbReference type="STRING" id="157652.A0A371E7K3"/>
<protein>
    <submittedName>
        <fullName evidence="1">Uncharacterized protein</fullName>
    </submittedName>
</protein>
<sequence length="106" mass="12646">MEKSLIMEEHNKLFEEEEMRFAQLQDEYVKIEVFLKASNQYKQLLHKHTCLGDLRRSMLEINIRLKERVEQTKVTTKQCEKRQAKKIPTNTMLEKAIASNIDDLVH</sequence>
<accession>A0A371E7K3</accession>
<dbReference type="EMBL" id="QJKJ01015751">
    <property type="protein sequence ID" value="RDX62011.1"/>
    <property type="molecule type" value="Genomic_DNA"/>
</dbReference>
<dbReference type="AlphaFoldDB" id="A0A371E7K3"/>
<reference evidence="1" key="1">
    <citation type="submission" date="2018-05" db="EMBL/GenBank/DDBJ databases">
        <title>Draft genome of Mucuna pruriens seed.</title>
        <authorList>
            <person name="Nnadi N.E."/>
            <person name="Vos R."/>
            <person name="Hasami M.H."/>
            <person name="Devisetty U.K."/>
            <person name="Aguiy J.C."/>
        </authorList>
    </citation>
    <scope>NUCLEOTIDE SEQUENCE [LARGE SCALE GENOMIC DNA]</scope>
    <source>
        <strain evidence="1">JCA_2017</strain>
    </source>
</reference>
<name>A0A371E7K3_MUCPR</name>
<organism evidence="1 2">
    <name type="scientific">Mucuna pruriens</name>
    <name type="common">Velvet bean</name>
    <name type="synonym">Dolichos pruriens</name>
    <dbReference type="NCBI Taxonomy" id="157652"/>
    <lineage>
        <taxon>Eukaryota</taxon>
        <taxon>Viridiplantae</taxon>
        <taxon>Streptophyta</taxon>
        <taxon>Embryophyta</taxon>
        <taxon>Tracheophyta</taxon>
        <taxon>Spermatophyta</taxon>
        <taxon>Magnoliopsida</taxon>
        <taxon>eudicotyledons</taxon>
        <taxon>Gunneridae</taxon>
        <taxon>Pentapetalae</taxon>
        <taxon>rosids</taxon>
        <taxon>fabids</taxon>
        <taxon>Fabales</taxon>
        <taxon>Fabaceae</taxon>
        <taxon>Papilionoideae</taxon>
        <taxon>50 kb inversion clade</taxon>
        <taxon>NPAAA clade</taxon>
        <taxon>indigoferoid/millettioid clade</taxon>
        <taxon>Phaseoleae</taxon>
        <taxon>Mucuna</taxon>
    </lineage>
</organism>
<evidence type="ECO:0000313" key="2">
    <source>
        <dbReference type="Proteomes" id="UP000257109"/>
    </source>
</evidence>
<gene>
    <name evidence="1" type="ORF">CR513_59704</name>
</gene>
<dbReference type="Proteomes" id="UP000257109">
    <property type="component" value="Unassembled WGS sequence"/>
</dbReference>
<comment type="caution">
    <text evidence="1">The sequence shown here is derived from an EMBL/GenBank/DDBJ whole genome shotgun (WGS) entry which is preliminary data.</text>
</comment>
<keyword evidence="2" id="KW-1185">Reference proteome</keyword>